<evidence type="ECO:0000313" key="1">
    <source>
        <dbReference type="EMBL" id="MBP1888690.1"/>
    </source>
</evidence>
<dbReference type="RefSeq" id="WP_209795423.1">
    <property type="nucleotide sequence ID" value="NZ_JAGGJZ010000001.1"/>
</dbReference>
<comment type="caution">
    <text evidence="1">The sequence shown here is derived from an EMBL/GenBank/DDBJ whole genome shotgun (WGS) entry which is preliminary data.</text>
</comment>
<name>A0ABS4EXG3_9CLOT</name>
<dbReference type="Proteomes" id="UP000783390">
    <property type="component" value="Unassembled WGS sequence"/>
</dbReference>
<protein>
    <submittedName>
        <fullName evidence="1">Aminoglycoside N3'-acetyltransferase</fullName>
    </submittedName>
</protein>
<sequence length="87" mass="10355">MKNIKDYIKIEKQEGKDNENSSTIFHKITLEKEKELGENKSQEIKNYFAKIKSKYEEKDKDKYRILIPKDAYDLKVLIDDLNTILNS</sequence>
<reference evidence="1 2" key="1">
    <citation type="submission" date="2021-03" db="EMBL/GenBank/DDBJ databases">
        <title>Genomic Encyclopedia of Type Strains, Phase IV (KMG-IV): sequencing the most valuable type-strain genomes for metagenomic binning, comparative biology and taxonomic classification.</title>
        <authorList>
            <person name="Goeker M."/>
        </authorList>
    </citation>
    <scope>NUCLEOTIDE SEQUENCE [LARGE SCALE GENOMIC DNA]</scope>
    <source>
        <strain evidence="1 2">DSM 3984</strain>
    </source>
</reference>
<proteinExistence type="predicted"/>
<gene>
    <name evidence="1" type="ORF">J2Z53_000269</name>
</gene>
<keyword evidence="2" id="KW-1185">Reference proteome</keyword>
<dbReference type="EMBL" id="JAGGJZ010000001">
    <property type="protein sequence ID" value="MBP1888690.1"/>
    <property type="molecule type" value="Genomic_DNA"/>
</dbReference>
<evidence type="ECO:0000313" key="2">
    <source>
        <dbReference type="Proteomes" id="UP000783390"/>
    </source>
</evidence>
<organism evidence="1 2">
    <name type="scientific">Clostridium moniliforme</name>
    <dbReference type="NCBI Taxonomy" id="39489"/>
    <lineage>
        <taxon>Bacteria</taxon>
        <taxon>Bacillati</taxon>
        <taxon>Bacillota</taxon>
        <taxon>Clostridia</taxon>
        <taxon>Eubacteriales</taxon>
        <taxon>Clostridiaceae</taxon>
        <taxon>Clostridium</taxon>
    </lineage>
</organism>
<accession>A0ABS4EXG3</accession>